<accession>A0A0H4KKY9</accession>
<dbReference type="PATRIC" id="fig|135735.6.peg.2819"/>
<proteinExistence type="predicted"/>
<protein>
    <submittedName>
        <fullName evidence="2">Amidohydrolase</fullName>
    </submittedName>
</protein>
<reference evidence="2 3" key="1">
    <citation type="journal article" date="2015" name="PLoS ONE">
        <title>Genome Sequence of Bacillus endophyticus and Analysis of Its Companion Mechanism in the Ketogulonigenium vulgare-Bacillus Strain Consortium.</title>
        <authorList>
            <person name="Jia N."/>
            <person name="Du J."/>
            <person name="Ding M.Z."/>
            <person name="Gao F."/>
            <person name="Yuan Y.J."/>
        </authorList>
    </citation>
    <scope>NUCLEOTIDE SEQUENCE [LARGE SCALE GENOMIC DNA]</scope>
    <source>
        <strain evidence="2 3">Hbe603</strain>
    </source>
</reference>
<dbReference type="InterPro" id="IPR013108">
    <property type="entry name" value="Amidohydro_3"/>
</dbReference>
<name>A0A0H4KKY9_9BACI</name>
<dbReference type="EMBL" id="CP011974">
    <property type="protein sequence ID" value="AKO92979.1"/>
    <property type="molecule type" value="Genomic_DNA"/>
</dbReference>
<organism evidence="2 3">
    <name type="scientific">Priestia filamentosa</name>
    <dbReference type="NCBI Taxonomy" id="1402861"/>
    <lineage>
        <taxon>Bacteria</taxon>
        <taxon>Bacillati</taxon>
        <taxon>Bacillota</taxon>
        <taxon>Bacilli</taxon>
        <taxon>Bacillales</taxon>
        <taxon>Bacillaceae</taxon>
        <taxon>Priestia</taxon>
    </lineage>
</organism>
<dbReference type="SUPFAM" id="SSF51556">
    <property type="entry name" value="Metallo-dependent hydrolases"/>
    <property type="match status" value="1"/>
</dbReference>
<keyword evidence="3" id="KW-1185">Reference proteome</keyword>
<feature type="domain" description="Amidohydrolase 3" evidence="1">
    <location>
        <begin position="59"/>
        <end position="536"/>
    </location>
</feature>
<dbReference type="PANTHER" id="PTHR22642:SF2">
    <property type="entry name" value="PROTEIN LONG AFTER FAR-RED 3"/>
    <property type="match status" value="1"/>
</dbReference>
<dbReference type="InterPro" id="IPR011059">
    <property type="entry name" value="Metal-dep_hydrolase_composite"/>
</dbReference>
<dbReference type="Gene3D" id="3.10.310.70">
    <property type="match status" value="1"/>
</dbReference>
<dbReference type="PANTHER" id="PTHR22642">
    <property type="entry name" value="IMIDAZOLONEPROPIONASE"/>
    <property type="match status" value="1"/>
</dbReference>
<dbReference type="Proteomes" id="UP000036202">
    <property type="component" value="Chromosome"/>
</dbReference>
<dbReference type="Gene3D" id="3.20.20.140">
    <property type="entry name" value="Metal-dependent hydrolases"/>
    <property type="match status" value="1"/>
</dbReference>
<dbReference type="AlphaFoldDB" id="A0A0H4KKY9"/>
<evidence type="ECO:0000259" key="1">
    <source>
        <dbReference type="Pfam" id="PF07969"/>
    </source>
</evidence>
<dbReference type="GO" id="GO:0016810">
    <property type="term" value="F:hydrolase activity, acting on carbon-nitrogen (but not peptide) bonds"/>
    <property type="evidence" value="ECO:0007669"/>
    <property type="project" value="InterPro"/>
</dbReference>
<keyword evidence="2" id="KW-0378">Hydrolase</keyword>
<evidence type="ECO:0000313" key="2">
    <source>
        <dbReference type="EMBL" id="AKO92979.1"/>
    </source>
</evidence>
<reference evidence="3" key="2">
    <citation type="submission" date="2015-06" db="EMBL/GenBank/DDBJ databases">
        <title>Genome Sequence of Bacillus endophyticus and Analysis of its Companion Mechanism in the Ketogulonigenium vulgare-Bacillus strain Consortium.</title>
        <authorList>
            <person name="Jia N."/>
            <person name="Du J."/>
            <person name="Ding M.-Z."/>
            <person name="Gao F."/>
            <person name="Yuan Y.-J."/>
        </authorList>
    </citation>
    <scope>NUCLEOTIDE SEQUENCE [LARGE SCALE GENOMIC DNA]</scope>
    <source>
        <strain evidence="3">Hbe603</strain>
    </source>
</reference>
<dbReference type="InterPro" id="IPR033932">
    <property type="entry name" value="YtcJ-like"/>
</dbReference>
<dbReference type="SUPFAM" id="SSF51338">
    <property type="entry name" value="Composite domain of metallo-dependent hydrolases"/>
    <property type="match status" value="1"/>
</dbReference>
<dbReference type="InterPro" id="IPR032466">
    <property type="entry name" value="Metal_Hydrolase"/>
</dbReference>
<dbReference type="RefSeq" id="WP_046217422.1">
    <property type="nucleotide sequence ID" value="NZ_CP011974.1"/>
</dbReference>
<evidence type="ECO:0000313" key="3">
    <source>
        <dbReference type="Proteomes" id="UP000036202"/>
    </source>
</evidence>
<dbReference type="OrthoDB" id="9767366at2"/>
<dbReference type="Gene3D" id="2.30.40.10">
    <property type="entry name" value="Urease, subunit C, domain 1"/>
    <property type="match status" value="1"/>
</dbReference>
<dbReference type="Pfam" id="PF07969">
    <property type="entry name" value="Amidohydro_3"/>
    <property type="match status" value="1"/>
</dbReference>
<gene>
    <name evidence="2" type="ORF">BEH_13340</name>
</gene>
<dbReference type="CDD" id="cd01300">
    <property type="entry name" value="YtcJ_like"/>
    <property type="match status" value="1"/>
</dbReference>
<sequence>MDMKKADMVISSNALFTGLTEKPTSGSIAVLDNKIIGVGSKTEIEHLIGNETKILNYGNQLIMPGFHDFHLHIMFGSLSINSVNLSDAMSAKDVAKKVGEFSKECEEGEWIIGMQWDAGYWDDKQEPHYKILDSMIPNQPVVLFHAEGHYTWVNSKAMSLAGINEDIDDPSFGRFERDENGLLTGVLYEQAQQVVLKEALKLTQGKKETLLKKFLEMTAQYGITSVNDLYAPIDDFIQDYSLYEKLDQQGKLTTRFHITPELDGDLEKAEVLRDKYQSKNLQFSGLKQFVDGTVTGHTAYFLEPYSDQPNSYGHPALDAEILVNRVIEADKLGFRIRFHAIGDAAIRLALDAFEKAIEKNGKRDSRHTIEHIEVLDPMDTERFSKLGVMASMQPDHMAASSRDVYSAIIGSKRERNIFQAKNLLRSGAHLCLGTDYPISISLNPMRQIYTAVTRIDNSGDPNNTWFPEQKLTIGEALQAYTSGPAHGCFREHELGTIEVGKLADIIVLDRNLFEVPTHEILETKVQLTIKDGNIVYEKKEVSISEASS</sequence>
<dbReference type="KEGG" id="beo:BEH_13340"/>